<dbReference type="PANTHER" id="PTHR10924:SF4">
    <property type="entry name" value="GH15861P"/>
    <property type="match status" value="1"/>
</dbReference>
<name>A0A3S3SFK6_9ACAR</name>
<comment type="caution">
    <text evidence="6">The sequence shown here is derived from an EMBL/GenBank/DDBJ whole genome shotgun (WGS) entry which is preliminary data.</text>
</comment>
<keyword evidence="4 5" id="KW-0472">Membrane</keyword>
<feature type="transmembrane region" description="Helical" evidence="5">
    <location>
        <begin position="162"/>
        <end position="182"/>
    </location>
</feature>
<dbReference type="InterPro" id="IPR049680">
    <property type="entry name" value="FLVCR1-2_SLC49-like"/>
</dbReference>
<dbReference type="GO" id="GO:0015232">
    <property type="term" value="F:heme transmembrane transporter activity"/>
    <property type="evidence" value="ECO:0007669"/>
    <property type="project" value="TreeGrafter"/>
</dbReference>
<keyword evidence="3 5" id="KW-1133">Transmembrane helix</keyword>
<evidence type="ECO:0000256" key="2">
    <source>
        <dbReference type="ARBA" id="ARBA00022692"/>
    </source>
</evidence>
<keyword evidence="2 5" id="KW-0812">Transmembrane</keyword>
<dbReference type="EMBL" id="NCKU01000999">
    <property type="protein sequence ID" value="RWS13408.1"/>
    <property type="molecule type" value="Genomic_DNA"/>
</dbReference>
<protein>
    <submittedName>
        <fullName evidence="6">MFS transporter-like protein</fullName>
    </submittedName>
</protein>
<accession>A0A3S3SFK6</accession>
<dbReference type="Proteomes" id="UP000285301">
    <property type="component" value="Unassembled WGS sequence"/>
</dbReference>
<sequence>MFWLLMLGQFFPCILFTPMFSLSSLLGSLWFKPKEIALVVGLSNSMLAFGLAAAFLLPSLVFKNNSMNEVKYNLVYVAETLMLSEAIVFLSILFFVEEKPPTPPSLAQETRKNCEIPKTLNVIRNKNFLLLVMCCAFGGASNQLLCVTLNQSILSEFSNGNNVLSVSGVLMMIAGIPGSLLIGSVSKKYPKYKLLLITSCLISVICQLKAQTCQPFVCIDLFVWIISQCITSIVS</sequence>
<evidence type="ECO:0000256" key="5">
    <source>
        <dbReference type="SAM" id="Phobius"/>
    </source>
</evidence>
<dbReference type="InterPro" id="IPR036259">
    <property type="entry name" value="MFS_trans_sf"/>
</dbReference>
<organism evidence="6 7">
    <name type="scientific">Dinothrombium tinctorium</name>
    <dbReference type="NCBI Taxonomy" id="1965070"/>
    <lineage>
        <taxon>Eukaryota</taxon>
        <taxon>Metazoa</taxon>
        <taxon>Ecdysozoa</taxon>
        <taxon>Arthropoda</taxon>
        <taxon>Chelicerata</taxon>
        <taxon>Arachnida</taxon>
        <taxon>Acari</taxon>
        <taxon>Acariformes</taxon>
        <taxon>Trombidiformes</taxon>
        <taxon>Prostigmata</taxon>
        <taxon>Anystina</taxon>
        <taxon>Parasitengona</taxon>
        <taxon>Trombidioidea</taxon>
        <taxon>Trombidiidae</taxon>
        <taxon>Dinothrombium</taxon>
    </lineage>
</organism>
<feature type="transmembrane region" description="Helical" evidence="5">
    <location>
        <begin position="6"/>
        <end position="31"/>
    </location>
</feature>
<feature type="transmembrane region" description="Helical" evidence="5">
    <location>
        <begin position="74"/>
        <end position="96"/>
    </location>
</feature>
<feature type="transmembrane region" description="Helical" evidence="5">
    <location>
        <begin position="38"/>
        <end position="62"/>
    </location>
</feature>
<feature type="transmembrane region" description="Helical" evidence="5">
    <location>
        <begin position="128"/>
        <end position="150"/>
    </location>
</feature>
<evidence type="ECO:0000256" key="4">
    <source>
        <dbReference type="ARBA" id="ARBA00023136"/>
    </source>
</evidence>
<dbReference type="AlphaFoldDB" id="A0A3S3SFK6"/>
<evidence type="ECO:0000313" key="7">
    <source>
        <dbReference type="Proteomes" id="UP000285301"/>
    </source>
</evidence>
<proteinExistence type="predicted"/>
<dbReference type="SUPFAM" id="SSF103473">
    <property type="entry name" value="MFS general substrate transporter"/>
    <property type="match status" value="1"/>
</dbReference>
<evidence type="ECO:0000256" key="3">
    <source>
        <dbReference type="ARBA" id="ARBA00022989"/>
    </source>
</evidence>
<gene>
    <name evidence="6" type="ORF">B4U79_17968</name>
</gene>
<dbReference type="GO" id="GO:0020037">
    <property type="term" value="F:heme binding"/>
    <property type="evidence" value="ECO:0007669"/>
    <property type="project" value="TreeGrafter"/>
</dbReference>
<dbReference type="GO" id="GO:0016020">
    <property type="term" value="C:membrane"/>
    <property type="evidence" value="ECO:0007669"/>
    <property type="project" value="UniProtKB-SubCell"/>
</dbReference>
<evidence type="ECO:0000256" key="1">
    <source>
        <dbReference type="ARBA" id="ARBA00004141"/>
    </source>
</evidence>
<keyword evidence="7" id="KW-1185">Reference proteome</keyword>
<evidence type="ECO:0000313" key="6">
    <source>
        <dbReference type="EMBL" id="RWS13408.1"/>
    </source>
</evidence>
<dbReference type="PANTHER" id="PTHR10924">
    <property type="entry name" value="MAJOR FACILITATOR SUPERFAMILY PROTEIN-RELATED"/>
    <property type="match status" value="1"/>
</dbReference>
<comment type="subcellular location">
    <subcellularLocation>
        <location evidence="1">Membrane</location>
        <topology evidence="1">Multi-pass membrane protein</topology>
    </subcellularLocation>
</comment>
<dbReference type="Gene3D" id="1.20.1250.20">
    <property type="entry name" value="MFS general substrate transporter like domains"/>
    <property type="match status" value="1"/>
</dbReference>
<dbReference type="Pfam" id="PF07690">
    <property type="entry name" value="MFS_1"/>
    <property type="match status" value="1"/>
</dbReference>
<dbReference type="InterPro" id="IPR011701">
    <property type="entry name" value="MFS"/>
</dbReference>
<dbReference type="GO" id="GO:0097037">
    <property type="term" value="P:heme export"/>
    <property type="evidence" value="ECO:0007669"/>
    <property type="project" value="TreeGrafter"/>
</dbReference>
<reference evidence="6 7" key="1">
    <citation type="journal article" date="2018" name="Gigascience">
        <title>Genomes of trombidid mites reveal novel predicted allergens and laterally-transferred genes associated with secondary metabolism.</title>
        <authorList>
            <person name="Dong X."/>
            <person name="Chaisiri K."/>
            <person name="Xia D."/>
            <person name="Armstrong S.D."/>
            <person name="Fang Y."/>
            <person name="Donnelly M.J."/>
            <person name="Kadowaki T."/>
            <person name="McGarry J.W."/>
            <person name="Darby A.C."/>
            <person name="Makepeace B.L."/>
        </authorList>
    </citation>
    <scope>NUCLEOTIDE SEQUENCE [LARGE SCALE GENOMIC DNA]</scope>
    <source>
        <strain evidence="6">UoL-WK</strain>
    </source>
</reference>